<dbReference type="Proteomes" id="UP000499080">
    <property type="component" value="Unassembled WGS sequence"/>
</dbReference>
<dbReference type="AlphaFoldDB" id="A0A4Y2EBB9"/>
<keyword evidence="2" id="KW-1185">Reference proteome</keyword>
<protein>
    <submittedName>
        <fullName evidence="1">Uncharacterized protein</fullName>
    </submittedName>
</protein>
<evidence type="ECO:0000313" key="2">
    <source>
        <dbReference type="Proteomes" id="UP000499080"/>
    </source>
</evidence>
<gene>
    <name evidence="1" type="ORF">AVEN_96677_1</name>
</gene>
<dbReference type="EMBL" id="BGPR01000531">
    <property type="protein sequence ID" value="GBM25105.1"/>
    <property type="molecule type" value="Genomic_DNA"/>
</dbReference>
<comment type="caution">
    <text evidence="1">The sequence shown here is derived from an EMBL/GenBank/DDBJ whole genome shotgun (WGS) entry which is preliminary data.</text>
</comment>
<proteinExistence type="predicted"/>
<accession>A0A4Y2EBB9</accession>
<evidence type="ECO:0000313" key="1">
    <source>
        <dbReference type="EMBL" id="GBM25105.1"/>
    </source>
</evidence>
<reference evidence="1 2" key="1">
    <citation type="journal article" date="2019" name="Sci. Rep.">
        <title>Orb-weaving spider Araneus ventricosus genome elucidates the spidroin gene catalogue.</title>
        <authorList>
            <person name="Kono N."/>
            <person name="Nakamura H."/>
            <person name="Ohtoshi R."/>
            <person name="Moran D.A.P."/>
            <person name="Shinohara A."/>
            <person name="Yoshida Y."/>
            <person name="Fujiwara M."/>
            <person name="Mori M."/>
            <person name="Tomita M."/>
            <person name="Arakawa K."/>
        </authorList>
    </citation>
    <scope>NUCLEOTIDE SEQUENCE [LARGE SCALE GENOMIC DNA]</scope>
</reference>
<sequence>MKYGFENRDFGLNRIRGNRTFVKILIPVLTSGTWAHSKQVSESRFFLRNHDWRPLLSDRKVSGFLIDLEFTVHKQRLLLEEVFRSDFQKTAELKA</sequence>
<organism evidence="1 2">
    <name type="scientific">Araneus ventricosus</name>
    <name type="common">Orbweaver spider</name>
    <name type="synonym">Epeira ventricosa</name>
    <dbReference type="NCBI Taxonomy" id="182803"/>
    <lineage>
        <taxon>Eukaryota</taxon>
        <taxon>Metazoa</taxon>
        <taxon>Ecdysozoa</taxon>
        <taxon>Arthropoda</taxon>
        <taxon>Chelicerata</taxon>
        <taxon>Arachnida</taxon>
        <taxon>Araneae</taxon>
        <taxon>Araneomorphae</taxon>
        <taxon>Entelegynae</taxon>
        <taxon>Araneoidea</taxon>
        <taxon>Araneidae</taxon>
        <taxon>Araneus</taxon>
    </lineage>
</organism>
<name>A0A4Y2EBB9_ARAVE</name>